<evidence type="ECO:0000259" key="19">
    <source>
        <dbReference type="PROSITE" id="PS50902"/>
    </source>
</evidence>
<evidence type="ECO:0000256" key="2">
    <source>
        <dbReference type="ARBA" id="ARBA00010018"/>
    </source>
</evidence>
<dbReference type="EC" id="1.14.14.1" evidence="17"/>
<evidence type="ECO:0000256" key="17">
    <source>
        <dbReference type="PIRNR" id="PIRNR000209"/>
    </source>
</evidence>
<comment type="catalytic activity">
    <reaction evidence="15 17">
        <text>an organic molecule + reduced [NADPH--hemoprotein reductase] + O2 = an alcohol + oxidized [NADPH--hemoprotein reductase] + H2O + H(+)</text>
        <dbReference type="Rhea" id="RHEA:17149"/>
        <dbReference type="Rhea" id="RHEA-COMP:11964"/>
        <dbReference type="Rhea" id="RHEA-COMP:11965"/>
        <dbReference type="ChEBI" id="CHEBI:15377"/>
        <dbReference type="ChEBI" id="CHEBI:15378"/>
        <dbReference type="ChEBI" id="CHEBI:15379"/>
        <dbReference type="ChEBI" id="CHEBI:30879"/>
        <dbReference type="ChEBI" id="CHEBI:57618"/>
        <dbReference type="ChEBI" id="CHEBI:58210"/>
        <dbReference type="ChEBI" id="CHEBI:142491"/>
        <dbReference type="EC" id="1.14.14.1"/>
    </reaction>
</comment>
<accession>A0A0M9VVW4</accession>
<keyword evidence="5 17" id="KW-0285">Flavoprotein</keyword>
<dbReference type="GO" id="GO:0010181">
    <property type="term" value="F:FMN binding"/>
    <property type="evidence" value="ECO:0007669"/>
    <property type="project" value="UniProtKB-UniRule"/>
</dbReference>
<dbReference type="InterPro" id="IPR039261">
    <property type="entry name" value="FNR_nucleotide-bd"/>
</dbReference>
<evidence type="ECO:0000313" key="22">
    <source>
        <dbReference type="Proteomes" id="UP000053831"/>
    </source>
</evidence>
<dbReference type="PROSITE" id="PS51384">
    <property type="entry name" value="FAD_FR"/>
    <property type="match status" value="1"/>
</dbReference>
<dbReference type="GO" id="GO:0005506">
    <property type="term" value="F:iron ion binding"/>
    <property type="evidence" value="ECO:0007669"/>
    <property type="project" value="UniProtKB-UniRule"/>
</dbReference>
<keyword evidence="12 17" id="KW-0408">Iron</keyword>
<dbReference type="FunFam" id="1.20.990.10:FF:000011">
    <property type="entry name" value="Bifunctional cytochrome P450/NADPH--P450 reductase"/>
    <property type="match status" value="1"/>
</dbReference>
<dbReference type="GO" id="GO:0070330">
    <property type="term" value="F:aromatase activity"/>
    <property type="evidence" value="ECO:0007669"/>
    <property type="project" value="UniProtKB-UniRule"/>
</dbReference>
<dbReference type="EMBL" id="LGSR01000008">
    <property type="protein sequence ID" value="KOS21415.1"/>
    <property type="molecule type" value="Genomic_DNA"/>
</dbReference>
<dbReference type="InterPro" id="IPR003097">
    <property type="entry name" value="CysJ-like_FAD-binding"/>
</dbReference>
<dbReference type="InterPro" id="IPR017938">
    <property type="entry name" value="Riboflavin_synthase-like_b-brl"/>
</dbReference>
<dbReference type="EC" id="1.6.2.4" evidence="17"/>
<dbReference type="GO" id="GO:0020037">
    <property type="term" value="F:heme binding"/>
    <property type="evidence" value="ECO:0007669"/>
    <property type="project" value="UniProtKB-UniRule"/>
</dbReference>
<dbReference type="Gene3D" id="1.10.630.10">
    <property type="entry name" value="Cytochrome P450"/>
    <property type="match status" value="1"/>
</dbReference>
<comment type="similarity">
    <text evidence="2 17">In the N-terminal section; belongs to the cytochrome P450 family.</text>
</comment>
<dbReference type="Gene3D" id="3.40.50.80">
    <property type="entry name" value="Nucleotide-binding domain of ferredoxin-NADP reductase (FNR) module"/>
    <property type="match status" value="1"/>
</dbReference>
<proteinExistence type="inferred from homology"/>
<feature type="binding site" description="axial binding residue" evidence="18">
    <location>
        <position position="407"/>
    </location>
    <ligand>
        <name>heme</name>
        <dbReference type="ChEBI" id="CHEBI:30413"/>
    </ligand>
    <ligandPart>
        <name>Fe</name>
        <dbReference type="ChEBI" id="CHEBI:18248"/>
    </ligandPart>
</feature>
<dbReference type="Pfam" id="PF00175">
    <property type="entry name" value="NAD_binding_1"/>
    <property type="match status" value="1"/>
</dbReference>
<dbReference type="AlphaFoldDB" id="A0A0M9VVW4"/>
<comment type="cofactor">
    <cofactor evidence="1 17 18">
        <name>heme</name>
        <dbReference type="ChEBI" id="CHEBI:30413"/>
    </cofactor>
</comment>
<keyword evidence="3 17" id="KW-0813">Transport</keyword>
<evidence type="ECO:0000256" key="14">
    <source>
        <dbReference type="ARBA" id="ARBA00023268"/>
    </source>
</evidence>
<dbReference type="PANTHER" id="PTHR19384">
    <property type="entry name" value="NITRIC OXIDE SYNTHASE-RELATED"/>
    <property type="match status" value="1"/>
</dbReference>
<dbReference type="Pfam" id="PF00667">
    <property type="entry name" value="FAD_binding_1"/>
    <property type="match status" value="1"/>
</dbReference>
<reference evidence="21 22" key="1">
    <citation type="submission" date="2015-07" db="EMBL/GenBank/DDBJ databases">
        <title>The genome of the fungus Escovopsis weberi, a specialized disease agent of ant agriculture.</title>
        <authorList>
            <person name="de Man T.J."/>
            <person name="Stajich J.E."/>
            <person name="Kubicek C.P."/>
            <person name="Chenthamara K."/>
            <person name="Atanasova L."/>
            <person name="Druzhinina I.S."/>
            <person name="Birnbaum S."/>
            <person name="Barribeau S.M."/>
            <person name="Teiling C."/>
            <person name="Suen G."/>
            <person name="Currie C."/>
            <person name="Gerardo N.M."/>
        </authorList>
    </citation>
    <scope>NUCLEOTIDE SEQUENCE [LARGE SCALE GENOMIC DNA]</scope>
</reference>
<dbReference type="SUPFAM" id="SSF52343">
    <property type="entry name" value="Ferredoxin reductase-like, C-terminal NADP-linked domain"/>
    <property type="match status" value="1"/>
</dbReference>
<sequence>MAEIVPIPEPPRMPFIGHLGEFTSEPIKDLTRLADTYGPIYRLHLGKGSNVFVSSQALVNEVCDEKRFKKCVMTVLGQVRNGVHDGLFTAFDEEANWAKAHRILIPAFGPLSIRGMFDEMHDIASQLCMKWARHGPLNPINASEDFTRLALDTLALCAMDYRFNSFYHEEMHPFIAAMGDFLGECGARNRRPAIVPEFMYRAANQKFWNDIKIMRDTADAVVEARKKTPNNRKDLLTAMLAGVDPTDGTKLDDSNITDQLITFLIAGHETTSALLSFGMWNLLKNPVAYQKVQQEVDDVVGREPVRVEHLSKLPYITAVLRETLRVTPSITAITVEAREETLLAGKYFVAKAEPVTLLLSCSQMDPLVFGEDAAEFKPERMLDDNFNRLNEEFPNCWKPFGNGKRACIGRPFAWQEALLCMVLLFQSFTFSLDDPNYQLLTAQTLTVKPKDFYMRAELRHNMTPTELESRIAGKSVPGTPQLEKGLSDLSVTSAGPRKPMAVFYGSNSGTCEALAQRVASNAPNHGFDVTEIAPLDAARGRLPKDRPVVIVTSSYEGQPPANATHFVNWIESLHEKELEGVAYAVFGCGHHDWVRTFHRIPKLVDSTLTELGGEQLAPLGLTDAAERDMFSDFETWEDESLWPALAAKYGTSDNADASGGGLTVEISQPRKTTLRQDVEEALVLSTKTLTGQSDSVKNHIEIQLPTGMSYRAGDYLAVLPINPKQSVSRVFRRFNLSWDAFIKIGSSQPTTLPTGTALPAADVLGAYVELNQPATKKNILTLAEATEEADVVKALESLAGDKYRQEISLKRVSVLDLLEKYPSIELPLATYLAMLPPIRVTLTYSVLERPHLSGSGQHVGVSSNFLSSLNAGERLHVAVRPSAAFHLPSDAEKIPLICVAAGSGLAPFRGFIQERAVMIAAGRKLAPALLFFGCRSPGAEDLYADEFARWESLGAVSVRRAYSRASDQSFGCKYVQDRMLHDSEDIYKLWKEGARLYVCGSEGVSKGVDDACVQIVAETGKRDLGREVSTEEAKKWFEENRNERYMIDVFD</sequence>
<evidence type="ECO:0000256" key="5">
    <source>
        <dbReference type="ARBA" id="ARBA00022630"/>
    </source>
</evidence>
<dbReference type="Pfam" id="PF00258">
    <property type="entry name" value="Flavodoxin_1"/>
    <property type="match status" value="1"/>
</dbReference>
<dbReference type="Gene3D" id="3.40.50.360">
    <property type="match status" value="1"/>
</dbReference>
<evidence type="ECO:0000256" key="3">
    <source>
        <dbReference type="ARBA" id="ARBA00022448"/>
    </source>
</evidence>
<evidence type="ECO:0000256" key="4">
    <source>
        <dbReference type="ARBA" id="ARBA00022617"/>
    </source>
</evidence>
<dbReference type="FunFam" id="1.10.630.10:FF:000040">
    <property type="entry name" value="Bifunctional cytochrome P450/NADPH--P450 reductase"/>
    <property type="match status" value="1"/>
</dbReference>
<dbReference type="InterPro" id="IPR017972">
    <property type="entry name" value="Cyt_P450_CS"/>
</dbReference>
<dbReference type="SUPFAM" id="SSF52218">
    <property type="entry name" value="Flavoproteins"/>
    <property type="match status" value="1"/>
</dbReference>
<comment type="cofactor">
    <cofactor evidence="17">
        <name>FAD</name>
        <dbReference type="ChEBI" id="CHEBI:57692"/>
    </cofactor>
    <cofactor evidence="17">
        <name>FMN</name>
        <dbReference type="ChEBI" id="CHEBI:58210"/>
    </cofactor>
</comment>
<dbReference type="SUPFAM" id="SSF48264">
    <property type="entry name" value="Cytochrome P450"/>
    <property type="match status" value="1"/>
</dbReference>
<dbReference type="InterPro" id="IPR002401">
    <property type="entry name" value="Cyt_P450_E_grp-I"/>
</dbReference>
<evidence type="ECO:0000256" key="13">
    <source>
        <dbReference type="ARBA" id="ARBA00023033"/>
    </source>
</evidence>
<keyword evidence="10 17" id="KW-0249">Electron transport</keyword>
<dbReference type="InterPro" id="IPR029039">
    <property type="entry name" value="Flavoprotein-like_sf"/>
</dbReference>
<keyword evidence="13 17" id="KW-0503">Monooxygenase</keyword>
<evidence type="ECO:0000256" key="11">
    <source>
        <dbReference type="ARBA" id="ARBA00023002"/>
    </source>
</evidence>
<evidence type="ECO:0000256" key="16">
    <source>
        <dbReference type="ARBA" id="ARBA00049342"/>
    </source>
</evidence>
<dbReference type="PIRSF" id="PIRSF000209">
    <property type="entry name" value="Bifunctional_P450_P450R"/>
    <property type="match status" value="1"/>
</dbReference>
<keyword evidence="22" id="KW-1185">Reference proteome</keyword>
<name>A0A0M9VVW4_ESCWE</name>
<evidence type="ECO:0000256" key="12">
    <source>
        <dbReference type="ARBA" id="ARBA00023004"/>
    </source>
</evidence>
<dbReference type="PRINTS" id="PR00385">
    <property type="entry name" value="P450"/>
</dbReference>
<keyword evidence="6 17" id="KW-0288">FMN</keyword>
<dbReference type="GO" id="GO:0050660">
    <property type="term" value="F:flavin adenine dinucleotide binding"/>
    <property type="evidence" value="ECO:0007669"/>
    <property type="project" value="TreeGrafter"/>
</dbReference>
<dbReference type="PROSITE" id="PS00086">
    <property type="entry name" value="CYTOCHROME_P450"/>
    <property type="match status" value="1"/>
</dbReference>
<evidence type="ECO:0000256" key="8">
    <source>
        <dbReference type="ARBA" id="ARBA00022827"/>
    </source>
</evidence>
<protein>
    <recommendedName>
        <fullName evidence="17">Bifunctional cytochrome P450/NADPH--P450 reductase</fullName>
    </recommendedName>
    <domain>
        <recommendedName>
            <fullName evidence="17">Cytochrome P450</fullName>
            <ecNumber evidence="17">1.14.14.1</ecNumber>
        </recommendedName>
    </domain>
    <domain>
        <recommendedName>
            <fullName evidence="17">NADPH--cytochrome P450 reductase</fullName>
            <ecNumber evidence="17">1.6.2.4</ecNumber>
        </recommendedName>
    </domain>
</protein>
<dbReference type="InterPro" id="IPR001128">
    <property type="entry name" value="Cyt_P450"/>
</dbReference>
<keyword evidence="9 17" id="KW-0521">NADP</keyword>
<dbReference type="PRINTS" id="PR00463">
    <property type="entry name" value="EP450I"/>
</dbReference>
<dbReference type="InterPro" id="IPR023173">
    <property type="entry name" value="NADPH_Cyt_P450_Rdtase_alpha"/>
</dbReference>
<evidence type="ECO:0000259" key="20">
    <source>
        <dbReference type="PROSITE" id="PS51384"/>
    </source>
</evidence>
<evidence type="ECO:0000313" key="21">
    <source>
        <dbReference type="EMBL" id="KOS21415.1"/>
    </source>
</evidence>
<dbReference type="PANTHER" id="PTHR19384:SF127">
    <property type="entry name" value="BIFUNCTIONAL CYTOCHROME P450_NADPH--P450 REDUCTASE"/>
    <property type="match status" value="1"/>
</dbReference>
<dbReference type="GO" id="GO:0005829">
    <property type="term" value="C:cytosol"/>
    <property type="evidence" value="ECO:0007669"/>
    <property type="project" value="TreeGrafter"/>
</dbReference>
<dbReference type="SUPFAM" id="SSF63380">
    <property type="entry name" value="Riboflavin synthase domain-like"/>
    <property type="match status" value="1"/>
</dbReference>
<evidence type="ECO:0000256" key="1">
    <source>
        <dbReference type="ARBA" id="ARBA00001971"/>
    </source>
</evidence>
<keyword evidence="11 17" id="KW-0560">Oxidoreductase</keyword>
<dbReference type="InterPro" id="IPR023206">
    <property type="entry name" value="Bifunctional_P450_P450_red"/>
</dbReference>
<dbReference type="OrthoDB" id="1470350at2759"/>
<dbReference type="InterPro" id="IPR017927">
    <property type="entry name" value="FAD-bd_FR_type"/>
</dbReference>
<keyword evidence="4 17" id="KW-0349">Heme</keyword>
<keyword evidence="8 17" id="KW-0274">FAD</keyword>
<keyword evidence="14" id="KW-0511">Multifunctional enzyme</keyword>
<comment type="catalytic activity">
    <reaction evidence="16 17">
        <text>2 oxidized [cytochrome P450] + NADPH = 2 reduced [cytochrome P450] + NADP(+) + H(+)</text>
        <dbReference type="Rhea" id="RHEA:24040"/>
        <dbReference type="Rhea" id="RHEA-COMP:14627"/>
        <dbReference type="Rhea" id="RHEA-COMP:14628"/>
        <dbReference type="ChEBI" id="CHEBI:15378"/>
        <dbReference type="ChEBI" id="CHEBI:55376"/>
        <dbReference type="ChEBI" id="CHEBI:57783"/>
        <dbReference type="ChEBI" id="CHEBI:58349"/>
        <dbReference type="ChEBI" id="CHEBI:60344"/>
        <dbReference type="EC" id="1.6.2.4"/>
    </reaction>
</comment>
<dbReference type="InterPro" id="IPR001433">
    <property type="entry name" value="OxRdtase_FAD/NAD-bd"/>
</dbReference>
<evidence type="ECO:0000256" key="15">
    <source>
        <dbReference type="ARBA" id="ARBA00047827"/>
    </source>
</evidence>
<comment type="caution">
    <text evidence="21">The sequence shown here is derived from an EMBL/GenBank/DDBJ whole genome shotgun (WGS) entry which is preliminary data.</text>
</comment>
<dbReference type="PROSITE" id="PS50902">
    <property type="entry name" value="FLAVODOXIN_LIKE"/>
    <property type="match status" value="1"/>
</dbReference>
<feature type="domain" description="Flavodoxin-like" evidence="19">
    <location>
        <begin position="500"/>
        <end position="641"/>
    </location>
</feature>
<dbReference type="CDD" id="cd06206">
    <property type="entry name" value="bifunctional_CYPOR"/>
    <property type="match status" value="1"/>
</dbReference>
<dbReference type="STRING" id="150374.A0A0M9VVW4"/>
<organism evidence="21 22">
    <name type="scientific">Escovopsis weberi</name>
    <dbReference type="NCBI Taxonomy" id="150374"/>
    <lineage>
        <taxon>Eukaryota</taxon>
        <taxon>Fungi</taxon>
        <taxon>Dikarya</taxon>
        <taxon>Ascomycota</taxon>
        <taxon>Pezizomycotina</taxon>
        <taxon>Sordariomycetes</taxon>
        <taxon>Hypocreomycetidae</taxon>
        <taxon>Hypocreales</taxon>
        <taxon>Hypocreaceae</taxon>
        <taxon>Escovopsis</taxon>
    </lineage>
</organism>
<dbReference type="FunFam" id="3.40.50.360:FF:000032">
    <property type="entry name" value="Bifunctional cytochrome P450/NADPH--P450 reductase"/>
    <property type="match status" value="1"/>
</dbReference>
<dbReference type="InterPro" id="IPR008254">
    <property type="entry name" value="Flavodoxin/NO_synth"/>
</dbReference>
<dbReference type="FunFam" id="3.40.50.80:FF:000031">
    <property type="entry name" value="Bifunctional cytochrome P450/NADPH--P450 reductase"/>
    <property type="match status" value="1"/>
</dbReference>
<evidence type="ECO:0000256" key="18">
    <source>
        <dbReference type="PIRSR" id="PIRSR000209-1"/>
    </source>
</evidence>
<dbReference type="Gene3D" id="1.20.990.10">
    <property type="entry name" value="NADPH-cytochrome p450 Reductase, Chain A, domain 3"/>
    <property type="match status" value="1"/>
</dbReference>
<dbReference type="Proteomes" id="UP000053831">
    <property type="component" value="Unassembled WGS sequence"/>
</dbReference>
<dbReference type="GO" id="GO:0003958">
    <property type="term" value="F:NADPH-hemoprotein reductase activity"/>
    <property type="evidence" value="ECO:0007669"/>
    <property type="project" value="UniProtKB-UniRule"/>
</dbReference>
<keyword evidence="7 17" id="KW-0479">Metal-binding</keyword>
<evidence type="ECO:0000256" key="6">
    <source>
        <dbReference type="ARBA" id="ARBA00022643"/>
    </source>
</evidence>
<evidence type="ECO:0000256" key="9">
    <source>
        <dbReference type="ARBA" id="ARBA00022857"/>
    </source>
</evidence>
<feature type="domain" description="FAD-binding FR-type" evidence="20">
    <location>
        <begin position="676"/>
        <end position="888"/>
    </location>
</feature>
<dbReference type="InterPro" id="IPR036396">
    <property type="entry name" value="Cyt_P450_sf"/>
</dbReference>
<dbReference type="CDD" id="cd11068">
    <property type="entry name" value="CYP120A1"/>
    <property type="match status" value="1"/>
</dbReference>
<dbReference type="Pfam" id="PF00067">
    <property type="entry name" value="p450"/>
    <property type="match status" value="1"/>
</dbReference>
<evidence type="ECO:0000256" key="10">
    <source>
        <dbReference type="ARBA" id="ARBA00022982"/>
    </source>
</evidence>
<gene>
    <name evidence="21" type="ORF">ESCO_005223</name>
</gene>
<evidence type="ECO:0000256" key="7">
    <source>
        <dbReference type="ARBA" id="ARBA00022723"/>
    </source>
</evidence>